<sequence length="134" mass="15350">MAKQETPAHSGVRVDKWLWAARFYKTRSLATDAVEAGHVHLNGQRPKPARELKVGDLLRVHTEHGEFEVNVTALSDKRGPAEAARALYTETPESQEKRERVAEADRLAPRFEHPQVKGRPTKKFRRQMNQFERG</sequence>
<dbReference type="SUPFAM" id="SSF55174">
    <property type="entry name" value="Alpha-L RNA-binding motif"/>
    <property type="match status" value="1"/>
</dbReference>
<reference evidence="7 8" key="1">
    <citation type="submission" date="2020-08" db="EMBL/GenBank/DDBJ databases">
        <title>Genomic Encyclopedia of Type Strains, Phase IV (KMG-IV): sequencing the most valuable type-strain genomes for metagenomic binning, comparative biology and taxonomic classification.</title>
        <authorList>
            <person name="Goeker M."/>
        </authorList>
    </citation>
    <scope>NUCLEOTIDE SEQUENCE [LARGE SCALE GENOMIC DNA]</scope>
    <source>
        <strain evidence="7 8">DSM 18233</strain>
    </source>
</reference>
<dbReference type="EMBL" id="JACHHN010000012">
    <property type="protein sequence ID" value="MBB5193589.1"/>
    <property type="molecule type" value="Genomic_DNA"/>
</dbReference>
<dbReference type="GO" id="GO:0003677">
    <property type="term" value="F:DNA binding"/>
    <property type="evidence" value="ECO:0007669"/>
    <property type="project" value="UniProtKB-KW"/>
</dbReference>
<keyword evidence="7" id="KW-0346">Stress response</keyword>
<dbReference type="Pfam" id="PF01479">
    <property type="entry name" value="S4"/>
    <property type="match status" value="1"/>
</dbReference>
<dbReference type="SMART" id="SM00363">
    <property type="entry name" value="S4"/>
    <property type="match status" value="1"/>
</dbReference>
<dbReference type="RefSeq" id="WP_184103341.1">
    <property type="nucleotide sequence ID" value="NZ_JACHHN010000012.1"/>
</dbReference>
<keyword evidence="3" id="KW-0238">DNA-binding</keyword>
<proteinExistence type="inferred from homology"/>
<gene>
    <name evidence="7" type="ORF">HNQ50_004347</name>
</gene>
<feature type="domain" description="RNA-binding S4" evidence="6">
    <location>
        <begin position="12"/>
        <end position="73"/>
    </location>
</feature>
<evidence type="ECO:0000256" key="1">
    <source>
        <dbReference type="ARBA" id="ARBA00008396"/>
    </source>
</evidence>
<evidence type="ECO:0000259" key="6">
    <source>
        <dbReference type="SMART" id="SM00363"/>
    </source>
</evidence>
<dbReference type="PROSITE" id="PS50889">
    <property type="entry name" value="S4"/>
    <property type="match status" value="1"/>
</dbReference>
<dbReference type="PIRSF" id="PIRSF016821">
    <property type="entry name" value="HSP15"/>
    <property type="match status" value="1"/>
</dbReference>
<feature type="compositionally biased region" description="Basic and acidic residues" evidence="5">
    <location>
        <begin position="94"/>
        <end position="115"/>
    </location>
</feature>
<evidence type="ECO:0000256" key="5">
    <source>
        <dbReference type="SAM" id="MobiDB-lite"/>
    </source>
</evidence>
<evidence type="ECO:0000256" key="4">
    <source>
        <dbReference type="PROSITE-ProRule" id="PRU00182"/>
    </source>
</evidence>
<keyword evidence="8" id="KW-1185">Reference proteome</keyword>
<evidence type="ECO:0000313" key="7">
    <source>
        <dbReference type="EMBL" id="MBB5193589.1"/>
    </source>
</evidence>
<dbReference type="CDD" id="cd00165">
    <property type="entry name" value="S4"/>
    <property type="match status" value="1"/>
</dbReference>
<accession>A0A840RIQ7</accession>
<name>A0A840RIQ7_9NEIS</name>
<dbReference type="GO" id="GO:0043023">
    <property type="term" value="F:ribosomal large subunit binding"/>
    <property type="evidence" value="ECO:0007669"/>
    <property type="project" value="InterPro"/>
</dbReference>
<dbReference type="GO" id="GO:0003727">
    <property type="term" value="F:single-stranded RNA binding"/>
    <property type="evidence" value="ECO:0007669"/>
    <property type="project" value="InterPro"/>
</dbReference>
<keyword evidence="2 4" id="KW-0694">RNA-binding</keyword>
<dbReference type="Proteomes" id="UP000543030">
    <property type="component" value="Unassembled WGS sequence"/>
</dbReference>
<comment type="similarity">
    <text evidence="1">Belongs to the HSP15 family.</text>
</comment>
<dbReference type="AlphaFoldDB" id="A0A840RIQ7"/>
<evidence type="ECO:0000256" key="3">
    <source>
        <dbReference type="ARBA" id="ARBA00023125"/>
    </source>
</evidence>
<dbReference type="InterPro" id="IPR036986">
    <property type="entry name" value="S4_RNA-bd_sf"/>
</dbReference>
<dbReference type="GO" id="GO:0034605">
    <property type="term" value="P:cellular response to heat"/>
    <property type="evidence" value="ECO:0007669"/>
    <property type="project" value="InterPro"/>
</dbReference>
<dbReference type="InterPro" id="IPR025708">
    <property type="entry name" value="HSP15"/>
</dbReference>
<dbReference type="InterPro" id="IPR002942">
    <property type="entry name" value="S4_RNA-bd"/>
</dbReference>
<comment type="caution">
    <text evidence="7">The sequence shown here is derived from an EMBL/GenBank/DDBJ whole genome shotgun (WGS) entry which is preliminary data.</text>
</comment>
<evidence type="ECO:0000256" key="2">
    <source>
        <dbReference type="ARBA" id="ARBA00022884"/>
    </source>
</evidence>
<dbReference type="Gene3D" id="3.10.290.10">
    <property type="entry name" value="RNA-binding S4 domain"/>
    <property type="match status" value="1"/>
</dbReference>
<evidence type="ECO:0000313" key="8">
    <source>
        <dbReference type="Proteomes" id="UP000543030"/>
    </source>
</evidence>
<feature type="region of interest" description="Disordered" evidence="5">
    <location>
        <begin position="87"/>
        <end position="134"/>
    </location>
</feature>
<organism evidence="7 8">
    <name type="scientific">Silvimonas terrae</name>
    <dbReference type="NCBI Taxonomy" id="300266"/>
    <lineage>
        <taxon>Bacteria</taxon>
        <taxon>Pseudomonadati</taxon>
        <taxon>Pseudomonadota</taxon>
        <taxon>Betaproteobacteria</taxon>
        <taxon>Neisseriales</taxon>
        <taxon>Chitinibacteraceae</taxon>
        <taxon>Silvimonas</taxon>
    </lineage>
</organism>
<protein>
    <submittedName>
        <fullName evidence="7">Ribosome-associated heat shock protein Hsp15</fullName>
    </submittedName>
</protein>